<organism evidence="6 7">
    <name type="scientific">Orenia metallireducens</name>
    <dbReference type="NCBI Taxonomy" id="1413210"/>
    <lineage>
        <taxon>Bacteria</taxon>
        <taxon>Bacillati</taxon>
        <taxon>Bacillota</taxon>
        <taxon>Clostridia</taxon>
        <taxon>Halanaerobiales</taxon>
        <taxon>Halobacteroidaceae</taxon>
        <taxon>Orenia</taxon>
    </lineage>
</organism>
<keyword evidence="7" id="KW-1185">Reference proteome</keyword>
<dbReference type="InterPro" id="IPR041575">
    <property type="entry name" value="Rubredoxin_C"/>
</dbReference>
<dbReference type="Pfam" id="PF07992">
    <property type="entry name" value="Pyr_redox_2"/>
    <property type="match status" value="1"/>
</dbReference>
<dbReference type="InterPro" id="IPR050260">
    <property type="entry name" value="FAD-bd_OxRdtase"/>
</dbReference>
<dbReference type="OrthoDB" id="9807946at2"/>
<evidence type="ECO:0000313" key="6">
    <source>
        <dbReference type="EMBL" id="OCL26356.1"/>
    </source>
</evidence>
<gene>
    <name evidence="6" type="ORF">U472_10130</name>
</gene>
<name>A0A1C0A7Y0_9FIRM</name>
<dbReference type="Proteomes" id="UP000093514">
    <property type="component" value="Unassembled WGS sequence"/>
</dbReference>
<evidence type="ECO:0000259" key="4">
    <source>
        <dbReference type="Pfam" id="PF07992"/>
    </source>
</evidence>
<keyword evidence="2" id="KW-0285">Flavoprotein</keyword>
<accession>A0A1C0A7Y0</accession>
<dbReference type="InterPro" id="IPR016156">
    <property type="entry name" value="FAD/NAD-linked_Rdtase_dimer_sf"/>
</dbReference>
<dbReference type="PRINTS" id="PR00368">
    <property type="entry name" value="FADPNR"/>
</dbReference>
<dbReference type="Pfam" id="PF18267">
    <property type="entry name" value="Rubredoxin_C"/>
    <property type="match status" value="1"/>
</dbReference>
<evidence type="ECO:0000259" key="5">
    <source>
        <dbReference type="Pfam" id="PF18267"/>
    </source>
</evidence>
<evidence type="ECO:0000256" key="1">
    <source>
        <dbReference type="ARBA" id="ARBA00001974"/>
    </source>
</evidence>
<evidence type="ECO:0000256" key="3">
    <source>
        <dbReference type="ARBA" id="ARBA00022827"/>
    </source>
</evidence>
<sequence length="404" mass="45324">MEKIVIVGNGISAINAIKAIREIDKKSSIELFGEEKFYPYNRIRLSKGLLSSLEEDKILLQKKNWYDENNIELYIDKKVKSILPNDNKIELEDGTKIEYSKLLLAQGASNLVPPIKGIDKKSVFTLRGLKDAWNIRDATKSSSKVLIIGGGIQGLEIAWILSKQGKDVTIAEISSNLMPRELDKKAAKILEEAMKEADIEVLLDTEVKEIIGENQVKGFLTKKGKKQDCDMVIYSTGINPNLNVLTDTGIESNRGVLVNDKMETNIANIYASGDVVEFNNRIYGLWNMAIEQGKTAGYNIVGKEETYQHLVPVITLRAFGISLFSMGIIDEDKASNIIIEEKHEDKSYTKILLKDKQVIGAIVIGDIRKSPTLKKAIEEKIKLKNVNFNSVSIEEIIQIIRRNR</sequence>
<dbReference type="PANTHER" id="PTHR43429">
    <property type="entry name" value="PYRIDINE NUCLEOTIDE-DISULFIDE OXIDOREDUCTASE DOMAIN-CONTAINING"/>
    <property type="match status" value="1"/>
</dbReference>
<comment type="caution">
    <text evidence="6">The sequence shown here is derived from an EMBL/GenBank/DDBJ whole genome shotgun (WGS) entry which is preliminary data.</text>
</comment>
<evidence type="ECO:0000256" key="2">
    <source>
        <dbReference type="ARBA" id="ARBA00022630"/>
    </source>
</evidence>
<evidence type="ECO:0000313" key="7">
    <source>
        <dbReference type="Proteomes" id="UP000093514"/>
    </source>
</evidence>
<protein>
    <submittedName>
        <fullName evidence="6">Pyridine nucleotide-disulfide oxidoreductase</fullName>
    </submittedName>
</protein>
<dbReference type="InterPro" id="IPR036188">
    <property type="entry name" value="FAD/NAD-bd_sf"/>
</dbReference>
<dbReference type="Gene3D" id="3.50.50.60">
    <property type="entry name" value="FAD/NAD(P)-binding domain"/>
    <property type="match status" value="2"/>
</dbReference>
<dbReference type="InterPro" id="IPR023753">
    <property type="entry name" value="FAD/NAD-binding_dom"/>
</dbReference>
<proteinExistence type="predicted"/>
<feature type="domain" description="FAD/NAD(P)-binding" evidence="4">
    <location>
        <begin position="3"/>
        <end position="293"/>
    </location>
</feature>
<keyword evidence="3" id="KW-0274">FAD</keyword>
<dbReference type="PANTHER" id="PTHR43429:SF3">
    <property type="entry name" value="NITRITE REDUCTASE [NAD(P)H]"/>
    <property type="match status" value="1"/>
</dbReference>
<dbReference type="GO" id="GO:0016491">
    <property type="term" value="F:oxidoreductase activity"/>
    <property type="evidence" value="ECO:0007669"/>
    <property type="project" value="InterPro"/>
</dbReference>
<comment type="cofactor">
    <cofactor evidence="1">
        <name>FAD</name>
        <dbReference type="ChEBI" id="CHEBI:57692"/>
    </cofactor>
</comment>
<feature type="domain" description="NADH-rubredoxin oxidoreductase C-terminal" evidence="5">
    <location>
        <begin position="312"/>
        <end position="381"/>
    </location>
</feature>
<dbReference type="AlphaFoldDB" id="A0A1C0A7Y0"/>
<reference evidence="7" key="1">
    <citation type="submission" date="2016-07" db="EMBL/GenBank/DDBJ databases">
        <authorList>
            <person name="Florea S."/>
            <person name="Webb J.S."/>
            <person name="Jaromczyk J."/>
            <person name="Schardl C.L."/>
        </authorList>
    </citation>
    <scope>NUCLEOTIDE SEQUENCE [LARGE SCALE GENOMIC DNA]</scope>
    <source>
        <strain evidence="7">Z6</strain>
    </source>
</reference>
<dbReference type="Gene3D" id="3.30.390.30">
    <property type="match status" value="1"/>
</dbReference>
<dbReference type="PRINTS" id="PR00411">
    <property type="entry name" value="PNDRDTASEI"/>
</dbReference>
<dbReference type="SUPFAM" id="SSF51905">
    <property type="entry name" value="FAD/NAD(P)-binding domain"/>
    <property type="match status" value="2"/>
</dbReference>
<dbReference type="RefSeq" id="WP_068718101.1">
    <property type="nucleotide sequence ID" value="NZ_LWDV01000009.1"/>
</dbReference>
<dbReference type="EMBL" id="LWDV01000009">
    <property type="protein sequence ID" value="OCL26356.1"/>
    <property type="molecule type" value="Genomic_DNA"/>
</dbReference>
<reference evidence="6 7" key="2">
    <citation type="submission" date="2016-08" db="EMBL/GenBank/DDBJ databases">
        <title>Orenia metallireducens sp. nov. strain Z6, a Novel Metal-reducing Firmicute from the Deep Subsurface.</title>
        <authorList>
            <person name="Maxim B.I."/>
            <person name="Kenneth K."/>
            <person name="Flynn T.M."/>
            <person name="Oloughlin E.J."/>
            <person name="Locke R.A."/>
            <person name="Weber J.R."/>
            <person name="Egan S.M."/>
            <person name="Mackie R.I."/>
            <person name="Cann I.K."/>
        </authorList>
    </citation>
    <scope>NUCLEOTIDE SEQUENCE [LARGE SCALE GENOMIC DNA]</scope>
    <source>
        <strain evidence="6 7">Z6</strain>
    </source>
</reference>